<proteinExistence type="predicted"/>
<gene>
    <name evidence="2" type="ordered locus">Spirs_1207</name>
</gene>
<keyword evidence="1" id="KW-0472">Membrane</keyword>
<evidence type="ECO:0000313" key="3">
    <source>
        <dbReference type="Proteomes" id="UP000002318"/>
    </source>
</evidence>
<keyword evidence="1" id="KW-1133">Transmembrane helix</keyword>
<evidence type="ECO:0000313" key="2">
    <source>
        <dbReference type="EMBL" id="ADK80336.1"/>
    </source>
</evidence>
<dbReference type="STRING" id="573413.Spirs_1207"/>
<feature type="transmembrane region" description="Helical" evidence="1">
    <location>
        <begin position="152"/>
        <end position="174"/>
    </location>
</feature>
<feature type="transmembrane region" description="Helical" evidence="1">
    <location>
        <begin position="47"/>
        <end position="68"/>
    </location>
</feature>
<dbReference type="AlphaFoldDB" id="E1R2Q4"/>
<feature type="transmembrane region" description="Helical" evidence="1">
    <location>
        <begin position="121"/>
        <end position="143"/>
    </location>
</feature>
<name>E1R2Q4_SEDSS</name>
<keyword evidence="3" id="KW-1185">Reference proteome</keyword>
<dbReference type="HOGENOM" id="CLU_089225_0_0_12"/>
<sequence>MEEEMKKKKKWLSSVDLLMIAVIAAIGAVLSSLVINPIVRALNIASPFVSMWPGALHLFAVIMGGLIVRKPGATMFTALLNGLLQMLFGNPSGALCILYGFGNGLGSEIAFSSARYRPKVWITMLASGCGTVTAFFIDLIYWFSDFTFGFKVLYLVDSFFAGSIVCGLISWGVFRALERAGVVNRK</sequence>
<dbReference type="KEGG" id="ssm:Spirs_1207"/>
<organism evidence="2 3">
    <name type="scientific">Sediminispirochaeta smaragdinae (strain DSM 11293 / JCM 15392 / SEBR 4228)</name>
    <name type="common">Spirochaeta smaragdinae</name>
    <dbReference type="NCBI Taxonomy" id="573413"/>
    <lineage>
        <taxon>Bacteria</taxon>
        <taxon>Pseudomonadati</taxon>
        <taxon>Spirochaetota</taxon>
        <taxon>Spirochaetia</taxon>
        <taxon>Spirochaetales</taxon>
        <taxon>Spirochaetaceae</taxon>
        <taxon>Sediminispirochaeta</taxon>
    </lineage>
</organism>
<dbReference type="EMBL" id="CP002116">
    <property type="protein sequence ID" value="ADK80336.1"/>
    <property type="molecule type" value="Genomic_DNA"/>
</dbReference>
<keyword evidence="1" id="KW-0812">Transmembrane</keyword>
<feature type="transmembrane region" description="Helical" evidence="1">
    <location>
        <begin position="12"/>
        <end position="35"/>
    </location>
</feature>
<protein>
    <submittedName>
        <fullName evidence="2">ABC-type thiamin-related transport system, permease component 1, predicted</fullName>
    </submittedName>
</protein>
<dbReference type="Proteomes" id="UP000002318">
    <property type="component" value="Chromosome"/>
</dbReference>
<dbReference type="eggNOG" id="COG4721">
    <property type="taxonomic scope" value="Bacteria"/>
</dbReference>
<evidence type="ECO:0000256" key="1">
    <source>
        <dbReference type="SAM" id="Phobius"/>
    </source>
</evidence>
<dbReference type="Pfam" id="PF09819">
    <property type="entry name" value="ABC_cobalt"/>
    <property type="match status" value="1"/>
</dbReference>
<accession>E1R2Q4</accession>
<dbReference type="InterPro" id="IPR017195">
    <property type="entry name" value="ABC_thiamin-permease_prd"/>
</dbReference>
<reference evidence="2 3" key="1">
    <citation type="journal article" date="2010" name="Stand. Genomic Sci.">
        <title>Complete genome sequence of Spirochaeta smaragdinae type strain (SEBR 4228).</title>
        <authorList>
            <person name="Mavromatis K."/>
            <person name="Yasawong M."/>
            <person name="Chertkov O."/>
            <person name="Lapidus A."/>
            <person name="Lucas S."/>
            <person name="Nolan M."/>
            <person name="Del Rio T.G."/>
            <person name="Tice H."/>
            <person name="Cheng J.F."/>
            <person name="Pitluck S."/>
            <person name="Liolios K."/>
            <person name="Ivanova N."/>
            <person name="Tapia R."/>
            <person name="Han C."/>
            <person name="Bruce D."/>
            <person name="Goodwin L."/>
            <person name="Pati A."/>
            <person name="Chen A."/>
            <person name="Palaniappan K."/>
            <person name="Land M."/>
            <person name="Hauser L."/>
            <person name="Chang Y.J."/>
            <person name="Jeffries C.D."/>
            <person name="Detter J.C."/>
            <person name="Rohde M."/>
            <person name="Brambilla E."/>
            <person name="Spring S."/>
            <person name="Goker M."/>
            <person name="Sikorski J."/>
            <person name="Woyke T."/>
            <person name="Bristow J."/>
            <person name="Eisen J.A."/>
            <person name="Markowitz V."/>
            <person name="Hugenholtz P."/>
            <person name="Klenk H.P."/>
            <person name="Kyrpides N.C."/>
        </authorList>
    </citation>
    <scope>NUCLEOTIDE SEQUENCE [LARGE SCALE GENOMIC DNA]</scope>
    <source>
        <strain evidence="3">DSM 11293 / JCM 15392 / SEBR 4228</strain>
    </source>
</reference>